<dbReference type="EMBL" id="CP000112">
    <property type="protein sequence ID" value="ABB37353.1"/>
    <property type="molecule type" value="Genomic_DNA"/>
</dbReference>
<sequence>MQEQREELIRLARENGLPVPPDATVTEVVRLLSAEPYFAPKLSEALDCILHAVAKAAEKR</sequence>
<dbReference type="RefSeq" id="WP_011366669.1">
    <property type="nucleotide sequence ID" value="NC_007519.1"/>
</dbReference>
<evidence type="ECO:0000313" key="2">
    <source>
        <dbReference type="Proteomes" id="UP000002710"/>
    </source>
</evidence>
<proteinExistence type="predicted"/>
<organism evidence="1 2">
    <name type="scientific">Oleidesulfovibrio alaskensis (strain ATCC BAA-1058 / DSM 17464 / G20)</name>
    <name type="common">Desulfovibrio alaskensis</name>
    <dbReference type="NCBI Taxonomy" id="207559"/>
    <lineage>
        <taxon>Bacteria</taxon>
        <taxon>Pseudomonadati</taxon>
        <taxon>Thermodesulfobacteriota</taxon>
        <taxon>Desulfovibrionia</taxon>
        <taxon>Desulfovibrionales</taxon>
        <taxon>Desulfovibrionaceae</taxon>
        <taxon>Oleidesulfovibrio</taxon>
    </lineage>
</organism>
<evidence type="ECO:0000313" key="1">
    <source>
        <dbReference type="EMBL" id="ABB37353.1"/>
    </source>
</evidence>
<gene>
    <name evidence="1" type="ordered locus">Dde_0552</name>
</gene>
<dbReference type="eggNOG" id="ENOG5031PCX">
    <property type="taxonomic scope" value="Bacteria"/>
</dbReference>
<reference evidence="1 2" key="1">
    <citation type="journal article" date="2011" name="J. Bacteriol.">
        <title>Complete genome sequence and updated annotation of Desulfovibrio alaskensis G20.</title>
        <authorList>
            <person name="Hauser L.J."/>
            <person name="Land M.L."/>
            <person name="Brown S.D."/>
            <person name="Larimer F."/>
            <person name="Keller K.L."/>
            <person name="Rapp-Giles B.J."/>
            <person name="Price M.N."/>
            <person name="Lin M."/>
            <person name="Bruce D.C."/>
            <person name="Detter J.C."/>
            <person name="Tapia R."/>
            <person name="Han C.S."/>
            <person name="Goodwin L.A."/>
            <person name="Cheng J.F."/>
            <person name="Pitluck S."/>
            <person name="Copeland A."/>
            <person name="Lucas S."/>
            <person name="Nolan M."/>
            <person name="Lapidus A.L."/>
            <person name="Palumbo A.V."/>
            <person name="Wall J.D."/>
        </authorList>
    </citation>
    <scope>NUCLEOTIDE SEQUENCE [LARGE SCALE GENOMIC DNA]</scope>
    <source>
        <strain evidence="2">ATCC BAA 1058 / DSM 17464 / G20</strain>
    </source>
</reference>
<keyword evidence="2" id="KW-1185">Reference proteome</keyword>
<dbReference type="Proteomes" id="UP000002710">
    <property type="component" value="Chromosome"/>
</dbReference>
<accession>Q315P3</accession>
<dbReference type="AlphaFoldDB" id="Q315P3"/>
<dbReference type="KEGG" id="dde:Dde_0552"/>
<protein>
    <submittedName>
        <fullName evidence="1">Uncharacterized protein</fullName>
    </submittedName>
</protein>
<name>Q315P3_OLEA2</name>
<dbReference type="HOGENOM" id="CLU_2860492_0_0_7"/>